<evidence type="ECO:0000259" key="1">
    <source>
        <dbReference type="Pfam" id="PF18738"/>
    </source>
</evidence>
<accession>A0A6P4Z9U2</accession>
<dbReference type="RefSeq" id="XP_019626421.1">
    <property type="nucleotide sequence ID" value="XM_019770862.1"/>
</dbReference>
<protein>
    <submittedName>
        <fullName evidence="3">Uncharacterized protein LOC109471521</fullName>
    </submittedName>
</protein>
<name>A0A6P4Z9U2_BRABE</name>
<dbReference type="Pfam" id="PF18738">
    <property type="entry name" value="HEPN_DZIP3"/>
    <property type="match status" value="1"/>
</dbReference>
<dbReference type="InterPro" id="IPR041249">
    <property type="entry name" value="HEPN_DZIP3"/>
</dbReference>
<gene>
    <name evidence="3" type="primary">LOC109471521</name>
</gene>
<dbReference type="KEGG" id="bbel:109471521"/>
<proteinExistence type="predicted"/>
<feature type="domain" description="DZIP3-like HEPN" evidence="1">
    <location>
        <begin position="57"/>
        <end position="201"/>
    </location>
</feature>
<dbReference type="Proteomes" id="UP000515135">
    <property type="component" value="Unplaced"/>
</dbReference>
<reference evidence="3" key="1">
    <citation type="submission" date="2025-08" db="UniProtKB">
        <authorList>
            <consortium name="RefSeq"/>
        </authorList>
    </citation>
    <scope>IDENTIFICATION</scope>
    <source>
        <tissue evidence="3">Gonad</tissue>
    </source>
</reference>
<dbReference type="GeneID" id="109471521"/>
<evidence type="ECO:0000313" key="2">
    <source>
        <dbReference type="Proteomes" id="UP000515135"/>
    </source>
</evidence>
<organism evidence="2 3">
    <name type="scientific">Branchiostoma belcheri</name>
    <name type="common">Amphioxus</name>
    <dbReference type="NCBI Taxonomy" id="7741"/>
    <lineage>
        <taxon>Eukaryota</taxon>
        <taxon>Metazoa</taxon>
        <taxon>Chordata</taxon>
        <taxon>Cephalochordata</taxon>
        <taxon>Leptocardii</taxon>
        <taxon>Amphioxiformes</taxon>
        <taxon>Branchiostomatidae</taxon>
        <taxon>Branchiostoma</taxon>
    </lineage>
</organism>
<evidence type="ECO:0000313" key="3">
    <source>
        <dbReference type="RefSeq" id="XP_019626421.1"/>
    </source>
</evidence>
<sequence length="253" mass="29592">MACGRYSEHYANSVRLAALLIKKGTPTLLSYLLDNLPRCDDYDNPCLPCTHEFRTHHLRHVLQLYSPLLKHLRFGTGGYQKVLGQQEYEQLYPLSGIPCNPHLFSFTLLFTLIRHLCGPRDAGWPGWDRAPLITEKSPEYDVIRLRQFRDVLYSHLPRGDVRGPVFAKWWTYLSAVLIRLGLREAEIERFRLEVEVVDEDTVKFLAEMQRQYREERETPACEKDYANIDVRLKPAEDGEIDRVFDSARYTGRY</sequence>
<keyword evidence="2" id="KW-1185">Reference proteome</keyword>
<dbReference type="AlphaFoldDB" id="A0A6P4Z9U2"/>
<dbReference type="OrthoDB" id="5987069at2759"/>